<evidence type="ECO:0000256" key="1">
    <source>
        <dbReference type="ARBA" id="ARBA00022448"/>
    </source>
</evidence>
<evidence type="ECO:0000313" key="9">
    <source>
        <dbReference type="EMBL" id="MBW6393001.1"/>
    </source>
</evidence>
<name>A0ABS6ZSG5_9GAMM</name>
<feature type="region of interest" description="Disordered" evidence="7">
    <location>
        <begin position="139"/>
        <end position="209"/>
    </location>
</feature>
<keyword evidence="2 6" id="KW-0349">Heme</keyword>
<accession>A0ABS6ZSG5</accession>
<keyword evidence="5 6" id="KW-0408">Iron</keyword>
<evidence type="ECO:0000259" key="8">
    <source>
        <dbReference type="PROSITE" id="PS51007"/>
    </source>
</evidence>
<dbReference type="Gene3D" id="1.10.760.10">
    <property type="entry name" value="Cytochrome c-like domain"/>
    <property type="match status" value="2"/>
</dbReference>
<evidence type="ECO:0000256" key="5">
    <source>
        <dbReference type="ARBA" id="ARBA00023004"/>
    </source>
</evidence>
<dbReference type="PROSITE" id="PS51007">
    <property type="entry name" value="CYTC"/>
    <property type="match status" value="2"/>
</dbReference>
<dbReference type="InterPro" id="IPR036909">
    <property type="entry name" value="Cyt_c-like_dom_sf"/>
</dbReference>
<evidence type="ECO:0000256" key="6">
    <source>
        <dbReference type="PROSITE-ProRule" id="PRU00433"/>
    </source>
</evidence>
<evidence type="ECO:0000256" key="3">
    <source>
        <dbReference type="ARBA" id="ARBA00022723"/>
    </source>
</evidence>
<keyword evidence="4" id="KW-0249">Electron transport</keyword>
<feature type="domain" description="Cytochrome c" evidence="8">
    <location>
        <begin position="55"/>
        <end position="135"/>
    </location>
</feature>
<evidence type="ECO:0000256" key="7">
    <source>
        <dbReference type="SAM" id="MobiDB-lite"/>
    </source>
</evidence>
<dbReference type="EMBL" id="JAHYCA010000007">
    <property type="protein sequence ID" value="MBW6393001.1"/>
    <property type="molecule type" value="Genomic_DNA"/>
</dbReference>
<keyword evidence="1" id="KW-0813">Transport</keyword>
<evidence type="ECO:0000313" key="10">
    <source>
        <dbReference type="Proteomes" id="UP000769617"/>
    </source>
</evidence>
<dbReference type="InterPro" id="IPR002323">
    <property type="entry name" value="Cyt_CIE"/>
</dbReference>
<dbReference type="PANTHER" id="PTHR40942">
    <property type="match status" value="1"/>
</dbReference>
<dbReference type="Pfam" id="PF13442">
    <property type="entry name" value="Cytochrome_CBB3"/>
    <property type="match status" value="2"/>
</dbReference>
<reference evidence="9 10" key="1">
    <citation type="submission" date="2021-07" db="EMBL/GenBank/DDBJ databases">
        <authorList>
            <person name="So Y."/>
        </authorList>
    </citation>
    <scope>NUCLEOTIDE SEQUENCE [LARGE SCALE GENOMIC DNA]</scope>
    <source>
        <strain evidence="9 10">Y3S6</strain>
    </source>
</reference>
<protein>
    <submittedName>
        <fullName evidence="9">C-type cytochrome</fullName>
    </submittedName>
</protein>
<comment type="caution">
    <text evidence="9">The sequence shown here is derived from an EMBL/GenBank/DDBJ whole genome shotgun (WGS) entry which is preliminary data.</text>
</comment>
<evidence type="ECO:0000256" key="2">
    <source>
        <dbReference type="ARBA" id="ARBA00022617"/>
    </source>
</evidence>
<feature type="domain" description="Cytochrome c" evidence="8">
    <location>
        <begin position="210"/>
        <end position="290"/>
    </location>
</feature>
<dbReference type="Proteomes" id="UP000769617">
    <property type="component" value="Unassembled WGS sequence"/>
</dbReference>
<feature type="compositionally biased region" description="Acidic residues" evidence="7">
    <location>
        <begin position="187"/>
        <end position="205"/>
    </location>
</feature>
<evidence type="ECO:0000256" key="4">
    <source>
        <dbReference type="ARBA" id="ARBA00022982"/>
    </source>
</evidence>
<dbReference type="SUPFAM" id="SSF46626">
    <property type="entry name" value="Cytochrome c"/>
    <property type="match status" value="2"/>
</dbReference>
<feature type="compositionally biased region" description="Acidic residues" evidence="7">
    <location>
        <begin position="147"/>
        <end position="177"/>
    </location>
</feature>
<dbReference type="PANTHER" id="PTHR40942:SF4">
    <property type="entry name" value="CYTOCHROME C5"/>
    <property type="match status" value="1"/>
</dbReference>
<gene>
    <name evidence="9" type="ORF">KPL81_17740</name>
</gene>
<sequence>MGCLATLGLAAGAASVQAEVDRDAIAERLKPVGELCLQGEECGTAMAAASDSGGGDGADGEAIYGQVCMACHDSGAAGAPVRGQEDAWAERVDKGWDTLLDHALNGFNAMPARGGNPNLSDEEVAAATAHLVGPVMEVPELGGSEEGAADGEAASDEEAAGGDAEAVTEEGPVEEEAAAAAVATEEAPADEEAAEDAPAGEEAAGDEPAHAGIDGEAIYNQACMACHMTGAAGAPRRGEAGEWEGRIDQDIETLYDHAINGFNAMPPKGGNMGLSDDEVRAAVDFLVEPVK</sequence>
<organism evidence="9 10">
    <name type="scientific">Billgrantia antri</name>
    <dbReference type="NCBI Taxonomy" id="2846777"/>
    <lineage>
        <taxon>Bacteria</taxon>
        <taxon>Pseudomonadati</taxon>
        <taxon>Pseudomonadota</taxon>
        <taxon>Gammaproteobacteria</taxon>
        <taxon>Oceanospirillales</taxon>
        <taxon>Halomonadaceae</taxon>
        <taxon>Billgrantia</taxon>
    </lineage>
</organism>
<keyword evidence="3 6" id="KW-0479">Metal-binding</keyword>
<dbReference type="PRINTS" id="PR00607">
    <property type="entry name" value="CYTCHROMECIE"/>
</dbReference>
<proteinExistence type="predicted"/>
<dbReference type="InterPro" id="IPR009056">
    <property type="entry name" value="Cyt_c-like_dom"/>
</dbReference>
<keyword evidence="10" id="KW-1185">Reference proteome</keyword>